<keyword evidence="11" id="KW-1185">Reference proteome</keyword>
<keyword evidence="8" id="KW-0326">Glycosidase</keyword>
<feature type="domain" description="Glycoside hydrolase family 5" evidence="9">
    <location>
        <begin position="143"/>
        <end position="296"/>
    </location>
</feature>
<evidence type="ECO:0000256" key="3">
    <source>
        <dbReference type="ARBA" id="ARBA00005641"/>
    </source>
</evidence>
<dbReference type="PANTHER" id="PTHR31451">
    <property type="match status" value="1"/>
</dbReference>
<evidence type="ECO:0000256" key="5">
    <source>
        <dbReference type="ARBA" id="ARBA00022525"/>
    </source>
</evidence>
<evidence type="ECO:0000256" key="1">
    <source>
        <dbReference type="ARBA" id="ARBA00001678"/>
    </source>
</evidence>
<comment type="caution">
    <text evidence="10">The sequence shown here is derived from an EMBL/GenBank/DDBJ whole genome shotgun (WGS) entry which is preliminary data.</text>
</comment>
<keyword evidence="6" id="KW-0732">Signal</keyword>
<sequence length="351" mass="38854">MASSSPFVRRNGNQFELNGERYLVHGWNTYWLMTKAKGQLQEVEQVMADGKSMGLNVCRTWGFFDGPNGLQKSPGVFDETMFQGLDLAVATAKKYGIKLIPALCNNWGSYGGKEQYVSWSTGSKQPGDAFYTDAKCKEYYKNYVKAWVQEMAKYVKSLDPNHMVGTGSEGFYGPGEGSNACNPADWAATQGTDFVRDHKIAEIDFTSAHLYPDHWLAHNLPLVDIMKWMTKWISRHIDDSNAMGKPLLIAEFNLRKEPDSSPLIMSNRAAFLGLTYDWLFASVQNKGAGAGALFWHLLTPGTRGNADGFAVFKDQDPEVIEVITSHSKRLDALRKVLKSPAPAAGGKTATA</sequence>
<feature type="domain" description="Glycoside hydrolase family 5" evidence="9">
    <location>
        <begin position="6"/>
        <end position="129"/>
    </location>
</feature>
<evidence type="ECO:0000259" key="9">
    <source>
        <dbReference type="Pfam" id="PF26410"/>
    </source>
</evidence>
<dbReference type="STRING" id="69332.A0A388KD78"/>
<dbReference type="OMA" id="NEPRCAT"/>
<evidence type="ECO:0000313" key="11">
    <source>
        <dbReference type="Proteomes" id="UP000265515"/>
    </source>
</evidence>
<proteinExistence type="inferred from homology"/>
<name>A0A388KD78_CHABU</name>
<dbReference type="SUPFAM" id="SSF51445">
    <property type="entry name" value="(Trans)glycosidases"/>
    <property type="match status" value="1"/>
</dbReference>
<dbReference type="GO" id="GO:0005576">
    <property type="term" value="C:extracellular region"/>
    <property type="evidence" value="ECO:0007669"/>
    <property type="project" value="UniProtKB-SubCell"/>
</dbReference>
<dbReference type="Gramene" id="GBG67999">
    <property type="protein sequence ID" value="GBG67999"/>
    <property type="gene ID" value="CBR_g1118"/>
</dbReference>
<protein>
    <recommendedName>
        <fullName evidence="4">mannan endo-1,4-beta-mannosidase</fullName>
        <ecNumber evidence="4">3.2.1.78</ecNumber>
    </recommendedName>
</protein>
<dbReference type="AlphaFoldDB" id="A0A388KD78"/>
<evidence type="ECO:0000256" key="4">
    <source>
        <dbReference type="ARBA" id="ARBA00012706"/>
    </source>
</evidence>
<dbReference type="InterPro" id="IPR017853">
    <property type="entry name" value="GH"/>
</dbReference>
<dbReference type="EMBL" id="BFEA01000094">
    <property type="protein sequence ID" value="GBG67999.1"/>
    <property type="molecule type" value="Genomic_DNA"/>
</dbReference>
<evidence type="ECO:0000256" key="2">
    <source>
        <dbReference type="ARBA" id="ARBA00004613"/>
    </source>
</evidence>
<comment type="catalytic activity">
    <reaction evidence="1">
        <text>Random hydrolysis of (1-&gt;4)-beta-D-mannosidic linkages in mannans, galactomannans and glucomannans.</text>
        <dbReference type="EC" id="3.2.1.78"/>
    </reaction>
</comment>
<dbReference type="EC" id="3.2.1.78" evidence="4"/>
<organism evidence="10 11">
    <name type="scientific">Chara braunii</name>
    <name type="common">Braun's stonewort</name>
    <dbReference type="NCBI Taxonomy" id="69332"/>
    <lineage>
        <taxon>Eukaryota</taxon>
        <taxon>Viridiplantae</taxon>
        <taxon>Streptophyta</taxon>
        <taxon>Charophyceae</taxon>
        <taxon>Charales</taxon>
        <taxon>Characeae</taxon>
        <taxon>Chara</taxon>
    </lineage>
</organism>
<dbReference type="GO" id="GO:0016985">
    <property type="term" value="F:mannan endo-1,4-beta-mannosidase activity"/>
    <property type="evidence" value="ECO:0007669"/>
    <property type="project" value="UniProtKB-EC"/>
</dbReference>
<evidence type="ECO:0000313" key="10">
    <source>
        <dbReference type="EMBL" id="GBG67999.1"/>
    </source>
</evidence>
<evidence type="ECO:0000256" key="6">
    <source>
        <dbReference type="ARBA" id="ARBA00022729"/>
    </source>
</evidence>
<dbReference type="Pfam" id="PF26410">
    <property type="entry name" value="GH5_mannosidase"/>
    <property type="match status" value="2"/>
</dbReference>
<keyword evidence="7" id="KW-0378">Hydrolase</keyword>
<evidence type="ECO:0000256" key="7">
    <source>
        <dbReference type="ARBA" id="ARBA00022801"/>
    </source>
</evidence>
<dbReference type="PANTHER" id="PTHR31451:SF39">
    <property type="entry name" value="MANNAN ENDO-1,4-BETA-MANNOSIDASE 1"/>
    <property type="match status" value="1"/>
</dbReference>
<accession>A0A388KD78</accession>
<comment type="subcellular location">
    <subcellularLocation>
        <location evidence="2">Secreted</location>
    </subcellularLocation>
</comment>
<evidence type="ECO:0000256" key="8">
    <source>
        <dbReference type="ARBA" id="ARBA00023295"/>
    </source>
</evidence>
<reference evidence="10 11" key="1">
    <citation type="journal article" date="2018" name="Cell">
        <title>The Chara Genome: Secondary Complexity and Implications for Plant Terrestrialization.</title>
        <authorList>
            <person name="Nishiyama T."/>
            <person name="Sakayama H."/>
            <person name="Vries J.D."/>
            <person name="Buschmann H."/>
            <person name="Saint-Marcoux D."/>
            <person name="Ullrich K.K."/>
            <person name="Haas F.B."/>
            <person name="Vanderstraeten L."/>
            <person name="Becker D."/>
            <person name="Lang D."/>
            <person name="Vosolsobe S."/>
            <person name="Rombauts S."/>
            <person name="Wilhelmsson P.K.I."/>
            <person name="Janitza P."/>
            <person name="Kern R."/>
            <person name="Heyl A."/>
            <person name="Rumpler F."/>
            <person name="Villalobos L.I.A.C."/>
            <person name="Clay J.M."/>
            <person name="Skokan R."/>
            <person name="Toyoda A."/>
            <person name="Suzuki Y."/>
            <person name="Kagoshima H."/>
            <person name="Schijlen E."/>
            <person name="Tajeshwar N."/>
            <person name="Catarino B."/>
            <person name="Hetherington A.J."/>
            <person name="Saltykova A."/>
            <person name="Bonnot C."/>
            <person name="Breuninger H."/>
            <person name="Symeonidi A."/>
            <person name="Radhakrishnan G.V."/>
            <person name="Van Nieuwerburgh F."/>
            <person name="Deforce D."/>
            <person name="Chang C."/>
            <person name="Karol K.G."/>
            <person name="Hedrich R."/>
            <person name="Ulvskov P."/>
            <person name="Glockner G."/>
            <person name="Delwiche C.F."/>
            <person name="Petrasek J."/>
            <person name="Van de Peer Y."/>
            <person name="Friml J."/>
            <person name="Beilby M."/>
            <person name="Dolan L."/>
            <person name="Kohara Y."/>
            <person name="Sugano S."/>
            <person name="Fujiyama A."/>
            <person name="Delaux P.-M."/>
            <person name="Quint M."/>
            <person name="TheiBen G."/>
            <person name="Hagemann M."/>
            <person name="Harholt J."/>
            <person name="Dunand C."/>
            <person name="Zachgo S."/>
            <person name="Langdale J."/>
            <person name="Maumus F."/>
            <person name="Straeten D.V.D."/>
            <person name="Gould S.B."/>
            <person name="Rensing S.A."/>
        </authorList>
    </citation>
    <scope>NUCLEOTIDE SEQUENCE [LARGE SCALE GENOMIC DNA]</scope>
    <source>
        <strain evidence="10 11">S276</strain>
    </source>
</reference>
<dbReference type="OrthoDB" id="406631at2759"/>
<keyword evidence="5" id="KW-0964">Secreted</keyword>
<dbReference type="InterPro" id="IPR001547">
    <property type="entry name" value="Glyco_hydro_5"/>
</dbReference>
<gene>
    <name evidence="10" type="ORF">CBR_g1118</name>
</gene>
<comment type="similarity">
    <text evidence="3">Belongs to the glycosyl hydrolase 5 (cellulase A) family.</text>
</comment>
<dbReference type="InterPro" id="IPR045053">
    <property type="entry name" value="MAN-like"/>
</dbReference>
<dbReference type="Gene3D" id="3.20.20.80">
    <property type="entry name" value="Glycosidases"/>
    <property type="match status" value="2"/>
</dbReference>
<dbReference type="Proteomes" id="UP000265515">
    <property type="component" value="Unassembled WGS sequence"/>
</dbReference>